<reference evidence="2" key="1">
    <citation type="journal article" date="2014" name="Genome Announc.">
        <title>De novo whole-genome sequence and genome annotation of Lichtheimia ramosa.</title>
        <authorList>
            <person name="Linde J."/>
            <person name="Schwartze V."/>
            <person name="Binder U."/>
            <person name="Lass-Florl C."/>
            <person name="Voigt K."/>
            <person name="Horn F."/>
        </authorList>
    </citation>
    <scope>NUCLEOTIDE SEQUENCE</scope>
    <source>
        <strain evidence="2">JMRC FSU:6197</strain>
    </source>
</reference>
<proteinExistence type="predicted"/>
<gene>
    <name evidence="2" type="ORF">LRAMOSA00710</name>
</gene>
<name>A0A077WAY7_9FUNG</name>
<dbReference type="AlphaFoldDB" id="A0A077WAY7"/>
<accession>A0A077WAY7</accession>
<evidence type="ECO:0000313" key="2">
    <source>
        <dbReference type="EMBL" id="CDS03308.1"/>
    </source>
</evidence>
<organism evidence="2">
    <name type="scientific">Lichtheimia ramosa</name>
    <dbReference type="NCBI Taxonomy" id="688394"/>
    <lineage>
        <taxon>Eukaryota</taxon>
        <taxon>Fungi</taxon>
        <taxon>Fungi incertae sedis</taxon>
        <taxon>Mucoromycota</taxon>
        <taxon>Mucoromycotina</taxon>
        <taxon>Mucoromycetes</taxon>
        <taxon>Mucorales</taxon>
        <taxon>Lichtheimiaceae</taxon>
        <taxon>Lichtheimia</taxon>
    </lineage>
</organism>
<dbReference type="OrthoDB" id="2270765at2759"/>
<sequence length="115" mass="12428">MTQSTVNPVPSSTSIPLNGVDPSLEGLVRGALNLGEGKPLTEEDMSKLLETLNKNDLPENQQETAKELKATLEAARQPDGKIDETVVHTVLGSFLSDGQHVEEIANTIGDFEIRF</sequence>
<feature type="compositionally biased region" description="Polar residues" evidence="1">
    <location>
        <begin position="1"/>
        <end position="16"/>
    </location>
</feature>
<protein>
    <submittedName>
        <fullName evidence="2">Uncharacterized protein</fullName>
    </submittedName>
</protein>
<dbReference type="EMBL" id="LK023313">
    <property type="protein sequence ID" value="CDS03308.1"/>
    <property type="molecule type" value="Genomic_DNA"/>
</dbReference>
<evidence type="ECO:0000256" key="1">
    <source>
        <dbReference type="SAM" id="MobiDB-lite"/>
    </source>
</evidence>
<feature type="region of interest" description="Disordered" evidence="1">
    <location>
        <begin position="1"/>
        <end position="21"/>
    </location>
</feature>